<comment type="similarity">
    <text evidence="1">Belongs to the universal stress protein A family.</text>
</comment>
<dbReference type="EMBL" id="JMIY01000007">
    <property type="protein sequence ID" value="KCZ70940.1"/>
    <property type="molecule type" value="Genomic_DNA"/>
</dbReference>
<reference evidence="3 4" key="1">
    <citation type="journal article" date="2013" name="Nature">
        <title>Anaerobic oxidation of methane coupled to nitrate reduction in a novel archaeal lineage.</title>
        <authorList>
            <person name="Haroon M.F."/>
            <person name="Hu S."/>
            <person name="Shi Y."/>
            <person name="Imelfort M."/>
            <person name="Keller J."/>
            <person name="Hugenholtz P."/>
            <person name="Yuan Z."/>
            <person name="Tyson G.W."/>
        </authorList>
    </citation>
    <scope>NUCLEOTIDE SEQUENCE [LARGE SCALE GENOMIC DNA]</scope>
    <source>
        <strain evidence="3 4">ANME-2d</strain>
    </source>
</reference>
<dbReference type="PRINTS" id="PR01438">
    <property type="entry name" value="UNVRSLSTRESS"/>
</dbReference>
<dbReference type="Gene3D" id="3.40.50.620">
    <property type="entry name" value="HUPs"/>
    <property type="match status" value="1"/>
</dbReference>
<sequence>MFEKILVAFDGSKPSEKALDAAIELAKKFGSVIHLVSVITLPDYAVLKNEVAEVQEEEGKFYQELQNKAIESRKGEVGIKSVIIYGHPTDRIVDYAKSQNFDLIVVGSRGLSTTKRFFLGSVSDKISHFSPCPILIVR</sequence>
<dbReference type="PANTHER" id="PTHR46268:SF6">
    <property type="entry name" value="UNIVERSAL STRESS PROTEIN UP12"/>
    <property type="match status" value="1"/>
</dbReference>
<evidence type="ECO:0000313" key="4">
    <source>
        <dbReference type="Proteomes" id="UP000027153"/>
    </source>
</evidence>
<dbReference type="AlphaFoldDB" id="A0A062V6F6"/>
<evidence type="ECO:0000256" key="1">
    <source>
        <dbReference type="ARBA" id="ARBA00008791"/>
    </source>
</evidence>
<name>A0A062V6F6_9EURY</name>
<dbReference type="InterPro" id="IPR014729">
    <property type="entry name" value="Rossmann-like_a/b/a_fold"/>
</dbReference>
<protein>
    <submittedName>
        <fullName evidence="3">Universal stress protein UspA-like protein</fullName>
    </submittedName>
</protein>
<evidence type="ECO:0000259" key="2">
    <source>
        <dbReference type="Pfam" id="PF00582"/>
    </source>
</evidence>
<dbReference type="CDD" id="cd00293">
    <property type="entry name" value="USP-like"/>
    <property type="match status" value="1"/>
</dbReference>
<dbReference type="PANTHER" id="PTHR46268">
    <property type="entry name" value="STRESS RESPONSE PROTEIN NHAX"/>
    <property type="match status" value="1"/>
</dbReference>
<gene>
    <name evidence="3" type="ORF">ANME2D_02967</name>
</gene>
<proteinExistence type="inferred from homology"/>
<evidence type="ECO:0000313" key="3">
    <source>
        <dbReference type="EMBL" id="KCZ70940.1"/>
    </source>
</evidence>
<dbReference type="InterPro" id="IPR006015">
    <property type="entry name" value="Universal_stress_UspA"/>
</dbReference>
<dbReference type="SUPFAM" id="SSF52402">
    <property type="entry name" value="Adenine nucleotide alpha hydrolases-like"/>
    <property type="match status" value="1"/>
</dbReference>
<keyword evidence="4" id="KW-1185">Reference proteome</keyword>
<dbReference type="OrthoDB" id="105697at2157"/>
<dbReference type="Pfam" id="PF00582">
    <property type="entry name" value="Usp"/>
    <property type="match status" value="1"/>
</dbReference>
<feature type="domain" description="UspA" evidence="2">
    <location>
        <begin position="1"/>
        <end position="138"/>
    </location>
</feature>
<organism evidence="3 4">
    <name type="scientific">Candidatus Methanoperedens nitratireducens</name>
    <dbReference type="NCBI Taxonomy" id="1392998"/>
    <lineage>
        <taxon>Archaea</taxon>
        <taxon>Methanobacteriati</taxon>
        <taxon>Methanobacteriota</taxon>
        <taxon>Stenosarchaea group</taxon>
        <taxon>Methanomicrobia</taxon>
        <taxon>Methanosarcinales</taxon>
        <taxon>ANME-2 cluster</taxon>
        <taxon>Candidatus Methanoperedentaceae</taxon>
        <taxon>Candidatus Methanoperedens</taxon>
    </lineage>
</organism>
<dbReference type="InterPro" id="IPR006016">
    <property type="entry name" value="UspA"/>
</dbReference>
<dbReference type="Proteomes" id="UP000027153">
    <property type="component" value="Unassembled WGS sequence"/>
</dbReference>
<comment type="caution">
    <text evidence="3">The sequence shown here is derived from an EMBL/GenBank/DDBJ whole genome shotgun (WGS) entry which is preliminary data.</text>
</comment>
<dbReference type="RefSeq" id="WP_048092976.1">
    <property type="nucleotide sequence ID" value="NZ_JMIY01000007.1"/>
</dbReference>
<accession>A0A062V6F6</accession>